<dbReference type="InterPro" id="IPR040326">
    <property type="entry name" value="HAP2/GCS1"/>
</dbReference>
<evidence type="ECO:0000256" key="2">
    <source>
        <dbReference type="ARBA" id="ARBA00010929"/>
    </source>
</evidence>
<reference evidence="15 16" key="1">
    <citation type="journal article" date="2019" name="Sci. Rep.">
        <title>A high-quality genome of Eragrostis curvula grass provides insights into Poaceae evolution and supports new strategies to enhance forage quality.</title>
        <authorList>
            <person name="Carballo J."/>
            <person name="Santos B.A.C.M."/>
            <person name="Zappacosta D."/>
            <person name="Garbus I."/>
            <person name="Selva J.P."/>
            <person name="Gallo C.A."/>
            <person name="Diaz A."/>
            <person name="Albertini E."/>
            <person name="Caccamo M."/>
            <person name="Echenique V."/>
        </authorList>
    </citation>
    <scope>NUCLEOTIDE SEQUENCE [LARGE SCALE GENOMIC DNA]</scope>
    <source>
        <strain evidence="16">cv. Victoria</strain>
        <tissue evidence="15">Leaf</tissue>
    </source>
</reference>
<evidence type="ECO:0000256" key="4">
    <source>
        <dbReference type="ARBA" id="ARBA00022692"/>
    </source>
</evidence>
<comment type="similarity">
    <text evidence="2">Belongs to the HAP2/GCS1 family.</text>
</comment>
<dbReference type="EMBL" id="RWGY01000039">
    <property type="protein sequence ID" value="TVU08856.1"/>
    <property type="molecule type" value="Genomic_DNA"/>
</dbReference>
<feature type="compositionally biased region" description="Basic residues" evidence="11">
    <location>
        <begin position="485"/>
        <end position="505"/>
    </location>
</feature>
<keyword evidence="9" id="KW-1015">Disulfide bond</keyword>
<evidence type="ECO:0000256" key="13">
    <source>
        <dbReference type="SAM" id="SignalP"/>
    </source>
</evidence>
<keyword evidence="7" id="KW-0446">Lipid-binding</keyword>
<comment type="subcellular location">
    <subcellularLocation>
        <location evidence="1">Cell membrane</location>
        <topology evidence="1">Single-pass type I membrane protein</topology>
    </subcellularLocation>
</comment>
<evidence type="ECO:0000313" key="16">
    <source>
        <dbReference type="Proteomes" id="UP000324897"/>
    </source>
</evidence>
<dbReference type="GO" id="GO:0005886">
    <property type="term" value="C:plasma membrane"/>
    <property type="evidence" value="ECO:0007669"/>
    <property type="project" value="UniProtKB-SubCell"/>
</dbReference>
<evidence type="ECO:0000256" key="5">
    <source>
        <dbReference type="ARBA" id="ARBA00022729"/>
    </source>
</evidence>
<name>A0A5J9TBV7_9POAL</name>
<evidence type="ECO:0000256" key="7">
    <source>
        <dbReference type="ARBA" id="ARBA00023121"/>
    </source>
</evidence>
<feature type="signal peptide" evidence="13">
    <location>
        <begin position="1"/>
        <end position="23"/>
    </location>
</feature>
<evidence type="ECO:0000313" key="15">
    <source>
        <dbReference type="EMBL" id="TVU08856.1"/>
    </source>
</evidence>
<sequence length="595" mass="66613">MAPPPRLPVVLLILLGLLEPGGGGMEILSKSRVEKCVRDSDTGGNLACAMKLVVDVAVPNGASGGEASLVGQVAEVEGNATAEPTTLRFPPVITINKSSVYAAYALTYLRDVAYRPEEQMVETRKCEPDAGADVVQQCERFHVFAIGTRSLGFTIRVQVKKGSSVSEVIVGPDNMTVVSGDNFLEVSVIGDFAAYKSMPHYEDTYLVIPRKGEGSGQPEVIGNEYSRWMLLKQSYFTDNGLECNKIGYQWEAACSISFGPIWRSPGTILGCKVPTFEALSQIGVANVTTSNVGQLEASYSLTFKCLSGIADVEEQSYVMKPDEVTSRIFNLHTSTDKAENHTCTAILKDANFSEADRKPCQFSTTSTVLNNGTQIGPPIEHKKKGGIMGLFEDVKAFFRWIWDSVVAFFTGTLCRKNKCSSIFDFRCHFQNICVSWMIMSSVLFLATVLPVATLLWMMHERGFFNHLYDWWKDLLGLEPHDGAHMRHRRGHHHRHHHGRHHTHQGHRSEPSHRHHHHHHRHDEHQPDAAEGGHRHRQHEVFLGVHHGDEHKHRRGKEMAALHLDGPSRLHGTDVRERRHHKRHGHGHGHHHLRAE</sequence>
<keyword evidence="16" id="KW-1185">Reference proteome</keyword>
<dbReference type="PANTHER" id="PTHR31764">
    <property type="entry name" value="PROTEIN HAPLESS 2"/>
    <property type="match status" value="1"/>
</dbReference>
<feature type="domain" description="Generative cell specific-1/HAP2" evidence="14">
    <location>
        <begin position="140"/>
        <end position="252"/>
    </location>
</feature>
<evidence type="ECO:0000256" key="11">
    <source>
        <dbReference type="SAM" id="MobiDB-lite"/>
    </source>
</evidence>
<evidence type="ECO:0000256" key="9">
    <source>
        <dbReference type="ARBA" id="ARBA00023157"/>
    </source>
</evidence>
<evidence type="ECO:0000256" key="1">
    <source>
        <dbReference type="ARBA" id="ARBA00004251"/>
    </source>
</evidence>
<feature type="non-terminal residue" evidence="15">
    <location>
        <position position="1"/>
    </location>
</feature>
<evidence type="ECO:0000256" key="6">
    <source>
        <dbReference type="ARBA" id="ARBA00022989"/>
    </source>
</evidence>
<feature type="domain" description="Generative cell specific-1/HAP2" evidence="14">
    <location>
        <begin position="263"/>
        <end position="433"/>
    </location>
</feature>
<feature type="compositionally biased region" description="Basic residues" evidence="11">
    <location>
        <begin position="512"/>
        <end position="521"/>
    </location>
</feature>
<dbReference type="AlphaFoldDB" id="A0A5J9TBV7"/>
<dbReference type="PANTHER" id="PTHR31764:SF0">
    <property type="entry name" value="GENERATIVE CELL SPECIFIC-1_HAP2 DOMAIN-CONTAINING PROTEIN"/>
    <property type="match status" value="1"/>
</dbReference>
<feature type="chain" id="PRO_5023859190" description="Generative cell specific-1/HAP2 domain-containing protein" evidence="13">
    <location>
        <begin position="24"/>
        <end position="595"/>
    </location>
</feature>
<evidence type="ECO:0000256" key="3">
    <source>
        <dbReference type="ARBA" id="ARBA00022475"/>
    </source>
</evidence>
<keyword evidence="4 12" id="KW-0812">Transmembrane</keyword>
<dbReference type="Pfam" id="PF10699">
    <property type="entry name" value="HAP2-GCS1"/>
    <property type="match status" value="3"/>
</dbReference>
<keyword evidence="10" id="KW-0278">Fertilization</keyword>
<keyword evidence="3" id="KW-1003">Cell membrane</keyword>
<organism evidence="15 16">
    <name type="scientific">Eragrostis curvula</name>
    <name type="common">weeping love grass</name>
    <dbReference type="NCBI Taxonomy" id="38414"/>
    <lineage>
        <taxon>Eukaryota</taxon>
        <taxon>Viridiplantae</taxon>
        <taxon>Streptophyta</taxon>
        <taxon>Embryophyta</taxon>
        <taxon>Tracheophyta</taxon>
        <taxon>Spermatophyta</taxon>
        <taxon>Magnoliopsida</taxon>
        <taxon>Liliopsida</taxon>
        <taxon>Poales</taxon>
        <taxon>Poaceae</taxon>
        <taxon>PACMAD clade</taxon>
        <taxon>Chloridoideae</taxon>
        <taxon>Eragrostideae</taxon>
        <taxon>Eragrostidinae</taxon>
        <taxon>Eragrostis</taxon>
    </lineage>
</organism>
<dbReference type="OrthoDB" id="272303at2759"/>
<evidence type="ECO:0000256" key="12">
    <source>
        <dbReference type="SAM" id="Phobius"/>
    </source>
</evidence>
<feature type="compositionally biased region" description="Basic and acidic residues" evidence="11">
    <location>
        <begin position="522"/>
        <end position="532"/>
    </location>
</feature>
<dbReference type="InterPro" id="IPR018928">
    <property type="entry name" value="HAP2/GCS1_dom"/>
</dbReference>
<evidence type="ECO:0000256" key="10">
    <source>
        <dbReference type="ARBA" id="ARBA00023279"/>
    </source>
</evidence>
<dbReference type="Proteomes" id="UP000324897">
    <property type="component" value="Chromosome 3"/>
</dbReference>
<keyword evidence="8 12" id="KW-0472">Membrane</keyword>
<evidence type="ECO:0000256" key="8">
    <source>
        <dbReference type="ARBA" id="ARBA00023136"/>
    </source>
</evidence>
<protein>
    <recommendedName>
        <fullName evidence="14">Generative cell specific-1/HAP2 domain-containing protein</fullName>
    </recommendedName>
</protein>
<feature type="region of interest" description="Disordered" evidence="11">
    <location>
        <begin position="485"/>
        <end position="534"/>
    </location>
</feature>
<accession>A0A5J9TBV7</accession>
<feature type="transmembrane region" description="Helical" evidence="12">
    <location>
        <begin position="436"/>
        <end position="457"/>
    </location>
</feature>
<feature type="compositionally biased region" description="Basic and acidic residues" evidence="11">
    <location>
        <begin position="565"/>
        <end position="576"/>
    </location>
</feature>
<feature type="compositionally biased region" description="Basic residues" evidence="11">
    <location>
        <begin position="577"/>
        <end position="595"/>
    </location>
</feature>
<keyword evidence="6 12" id="KW-1133">Transmembrane helix</keyword>
<dbReference type="Gramene" id="TVU08856">
    <property type="protein sequence ID" value="TVU08856"/>
    <property type="gene ID" value="EJB05_42276"/>
</dbReference>
<feature type="region of interest" description="Disordered" evidence="11">
    <location>
        <begin position="560"/>
        <end position="595"/>
    </location>
</feature>
<dbReference type="GO" id="GO:0008289">
    <property type="term" value="F:lipid binding"/>
    <property type="evidence" value="ECO:0007669"/>
    <property type="project" value="UniProtKB-KW"/>
</dbReference>
<feature type="domain" description="Generative cell specific-1/HAP2" evidence="14">
    <location>
        <begin position="45"/>
        <end position="139"/>
    </location>
</feature>
<comment type="caution">
    <text evidence="15">The sequence shown here is derived from an EMBL/GenBank/DDBJ whole genome shotgun (WGS) entry which is preliminary data.</text>
</comment>
<keyword evidence="5 13" id="KW-0732">Signal</keyword>
<proteinExistence type="inferred from homology"/>
<evidence type="ECO:0000259" key="14">
    <source>
        <dbReference type="Pfam" id="PF10699"/>
    </source>
</evidence>
<gene>
    <name evidence="15" type="ORF">EJB05_42276</name>
</gene>